<evidence type="ECO:0000313" key="2">
    <source>
        <dbReference type="Proteomes" id="UP000037210"/>
    </source>
</evidence>
<name>A0A0M0BRU3_9ARCH</name>
<reference evidence="1 2" key="1">
    <citation type="submission" date="2015-06" db="EMBL/GenBank/DDBJ databases">
        <title>New insights into the roles of widespread benthic archaea in carbon and nitrogen cycling.</title>
        <authorList>
            <person name="Lazar C.S."/>
            <person name="Baker B.J."/>
            <person name="Seitz K.W."/>
            <person name="Hyde A.S."/>
            <person name="Dick G.J."/>
            <person name="Hinrichs K.-U."/>
            <person name="Teske A.P."/>
        </authorList>
    </citation>
    <scope>NUCLEOTIDE SEQUENCE [LARGE SCALE GENOMIC DNA]</scope>
    <source>
        <strain evidence="1">DG-45</strain>
    </source>
</reference>
<proteinExistence type="predicted"/>
<evidence type="ECO:0008006" key="3">
    <source>
        <dbReference type="Google" id="ProtNLM"/>
    </source>
</evidence>
<dbReference type="EMBL" id="LFWZ01000013">
    <property type="protein sequence ID" value="KON31090.1"/>
    <property type="molecule type" value="Genomic_DNA"/>
</dbReference>
<evidence type="ECO:0000313" key="1">
    <source>
        <dbReference type="EMBL" id="KON31090.1"/>
    </source>
</evidence>
<dbReference type="Proteomes" id="UP000037210">
    <property type="component" value="Unassembled WGS sequence"/>
</dbReference>
<protein>
    <recommendedName>
        <fullName evidence="3">DUF2153 domain-containing protein</fullName>
    </recommendedName>
</protein>
<organism evidence="1 2">
    <name type="scientific">miscellaneous Crenarchaeota group-15 archaeon DG-45</name>
    <dbReference type="NCBI Taxonomy" id="1685127"/>
    <lineage>
        <taxon>Archaea</taxon>
        <taxon>Candidatus Bathyarchaeota</taxon>
        <taxon>MCG-15</taxon>
    </lineage>
</organism>
<gene>
    <name evidence="1" type="ORF">AC482_01890</name>
</gene>
<dbReference type="Pfam" id="PF09921">
    <property type="entry name" value="DUF2153"/>
    <property type="match status" value="1"/>
</dbReference>
<dbReference type="AlphaFoldDB" id="A0A0M0BRU3"/>
<accession>A0A0M0BRU3</accession>
<sequence length="111" mass="12986">MGERWIQECAEHLKQIKEALVAEDPDRLDLVKAMHTALLALNHSVWGWLQYVNNPDIMGKFDRGELDEISGFLNKFAEDFIEYDIKVTKDGMKKGLSEVRQREQDQQLFYV</sequence>
<comment type="caution">
    <text evidence="1">The sequence shown here is derived from an EMBL/GenBank/DDBJ whole genome shotgun (WGS) entry which is preliminary data.</text>
</comment>
<dbReference type="InterPro" id="IPR014450">
    <property type="entry name" value="UCP008210"/>
</dbReference>